<name>A0A4Y2VVE6_ARAVE</name>
<accession>A0A4Y2VVE6</accession>
<dbReference type="AlphaFoldDB" id="A0A4Y2VVE6"/>
<comment type="caution">
    <text evidence="1">The sequence shown here is derived from an EMBL/GenBank/DDBJ whole genome shotgun (WGS) entry which is preliminary data.</text>
</comment>
<reference evidence="1 2" key="1">
    <citation type="journal article" date="2019" name="Sci. Rep.">
        <title>Orb-weaving spider Araneus ventricosus genome elucidates the spidroin gene catalogue.</title>
        <authorList>
            <person name="Kono N."/>
            <person name="Nakamura H."/>
            <person name="Ohtoshi R."/>
            <person name="Moran D.A.P."/>
            <person name="Shinohara A."/>
            <person name="Yoshida Y."/>
            <person name="Fujiwara M."/>
            <person name="Mori M."/>
            <person name="Tomita M."/>
            <person name="Arakawa K."/>
        </authorList>
    </citation>
    <scope>NUCLEOTIDE SEQUENCE [LARGE SCALE GENOMIC DNA]</scope>
</reference>
<sequence length="56" mass="6328">CHQKTLQLLGLDDPGLWNGMELSKYFKDSINITIKPIIPPIPCFSPDRVTFSLVLI</sequence>
<proteinExistence type="predicted"/>
<dbReference type="Proteomes" id="UP000499080">
    <property type="component" value="Unassembled WGS sequence"/>
</dbReference>
<dbReference type="EMBL" id="BGPR01052542">
    <property type="protein sequence ID" value="GBO29373.1"/>
    <property type="molecule type" value="Genomic_DNA"/>
</dbReference>
<keyword evidence="2" id="KW-1185">Reference proteome</keyword>
<evidence type="ECO:0000313" key="2">
    <source>
        <dbReference type="Proteomes" id="UP000499080"/>
    </source>
</evidence>
<evidence type="ECO:0000313" key="1">
    <source>
        <dbReference type="EMBL" id="GBO29373.1"/>
    </source>
</evidence>
<organism evidence="1 2">
    <name type="scientific">Araneus ventricosus</name>
    <name type="common">Orbweaver spider</name>
    <name type="synonym">Epeira ventricosa</name>
    <dbReference type="NCBI Taxonomy" id="182803"/>
    <lineage>
        <taxon>Eukaryota</taxon>
        <taxon>Metazoa</taxon>
        <taxon>Ecdysozoa</taxon>
        <taxon>Arthropoda</taxon>
        <taxon>Chelicerata</taxon>
        <taxon>Arachnida</taxon>
        <taxon>Araneae</taxon>
        <taxon>Araneomorphae</taxon>
        <taxon>Entelegynae</taxon>
        <taxon>Araneoidea</taxon>
        <taxon>Araneidae</taxon>
        <taxon>Araneus</taxon>
    </lineage>
</organism>
<gene>
    <name evidence="1" type="ORF">AVEN_50230_1</name>
</gene>
<feature type="non-terminal residue" evidence="1">
    <location>
        <position position="1"/>
    </location>
</feature>
<protein>
    <submittedName>
        <fullName evidence="1">Uncharacterized protein</fullName>
    </submittedName>
</protein>